<reference evidence="3" key="1">
    <citation type="journal article" date="2023" name="BMC Genomics">
        <title>Chromosome-level genome assemblies of Cutaneotrichosporon spp. (Trichosporonales, Basidiomycota) reveal imbalanced evolution between nucleotide sequences and chromosome synteny.</title>
        <authorList>
            <person name="Kobayashi Y."/>
            <person name="Kayamori A."/>
            <person name="Aoki K."/>
            <person name="Shiwa Y."/>
            <person name="Matsutani M."/>
            <person name="Fujita N."/>
            <person name="Sugita T."/>
            <person name="Iwasaki W."/>
            <person name="Tanaka N."/>
            <person name="Takashima M."/>
        </authorList>
    </citation>
    <scope>NUCLEOTIDE SEQUENCE</scope>
    <source>
        <strain evidence="3">HIS016</strain>
    </source>
</reference>
<evidence type="ECO:0000313" key="4">
    <source>
        <dbReference type="Proteomes" id="UP001222932"/>
    </source>
</evidence>
<feature type="transmembrane region" description="Helical" evidence="2">
    <location>
        <begin position="226"/>
        <end position="248"/>
    </location>
</feature>
<feature type="transmembrane region" description="Helical" evidence="2">
    <location>
        <begin position="442"/>
        <end position="462"/>
    </location>
</feature>
<feature type="transmembrane region" description="Helical" evidence="2">
    <location>
        <begin position="505"/>
        <end position="528"/>
    </location>
</feature>
<evidence type="ECO:0000313" key="3">
    <source>
        <dbReference type="EMBL" id="GMK57761.1"/>
    </source>
</evidence>
<dbReference type="PANTHER" id="PTHR36840">
    <property type="entry name" value="BLL5714 PROTEIN"/>
    <property type="match status" value="1"/>
</dbReference>
<feature type="transmembrane region" description="Helical" evidence="2">
    <location>
        <begin position="192"/>
        <end position="214"/>
    </location>
</feature>
<feature type="transmembrane region" description="Helical" evidence="2">
    <location>
        <begin position="371"/>
        <end position="390"/>
    </location>
</feature>
<feature type="compositionally biased region" description="Polar residues" evidence="1">
    <location>
        <begin position="16"/>
        <end position="32"/>
    </location>
</feature>
<dbReference type="Pfam" id="PF06772">
    <property type="entry name" value="LtrA"/>
    <property type="match status" value="1"/>
</dbReference>
<keyword evidence="2" id="KW-1133">Transmembrane helix</keyword>
<sequence>MSTSTGAATTSRAAEHSSSPPTGGIQSASASQKPKVVAPGTDKFGELDNDVVLHSSSIPAGRPQKVRDILLSPPVVRQWFENGTLHREAAAHVPARVETFFDLIFIGLINRLATAVLDKPGGDAIARFVLTFYPAWAVWFEARRYGNVSGTDDLMHRTWVLVAMFGMVGYIGNASAIVLYPSTAAEHDFSSSTVRAAVAFWLVLRLVHACVLAAQSWRMPKMRLGLAMWSAQIWLPMFVYLPLCWVTSRKAQIAIAAVGMSIDQLPLDKLLFGVVARIVVKHMSHSSVSSTATTTHQDTDREGEGDWNKEKNLSPKLGRFDSPPQGMCLPAMNIEHAVLRMGGFLGLIMGTTIVGLVYTATDGQVGASSRWGKSCLGLMVAFGVNLIYGLQTERMHKFQHALRRSWWTAHLFLWLHWPLCASAIIMNAAAGRLANLDEVPNAVVWYWGCGLGFTVLFMTLIASLHKDLRNWRSSRLPRFARLGMGFCCALALVLAPLAAGKVSTMGWLGIGASLVWVVILTETFGALARPSAKDEGPG</sequence>
<keyword evidence="2" id="KW-0472">Membrane</keyword>
<feature type="transmembrane region" description="Helical" evidence="2">
    <location>
        <begin position="337"/>
        <end position="359"/>
    </location>
</feature>
<feature type="region of interest" description="Disordered" evidence="1">
    <location>
        <begin position="289"/>
        <end position="321"/>
    </location>
</feature>
<gene>
    <name evidence="3" type="ORF">CspeluHIS016_0405950</name>
</gene>
<proteinExistence type="predicted"/>
<feature type="compositionally biased region" description="Low complexity" evidence="1">
    <location>
        <begin position="1"/>
        <end position="12"/>
    </location>
</feature>
<dbReference type="PANTHER" id="PTHR36840:SF1">
    <property type="entry name" value="BLL5714 PROTEIN"/>
    <property type="match status" value="1"/>
</dbReference>
<dbReference type="EMBL" id="BTCM01000004">
    <property type="protein sequence ID" value="GMK57761.1"/>
    <property type="molecule type" value="Genomic_DNA"/>
</dbReference>
<protein>
    <submittedName>
        <fullName evidence="3">Uncharacterized protein</fullName>
    </submittedName>
</protein>
<comment type="caution">
    <text evidence="3">The sequence shown here is derived from an EMBL/GenBank/DDBJ whole genome shotgun (WGS) entry which is preliminary data.</text>
</comment>
<evidence type="ECO:0000256" key="1">
    <source>
        <dbReference type="SAM" id="MobiDB-lite"/>
    </source>
</evidence>
<keyword evidence="2" id="KW-0812">Transmembrane</keyword>
<feature type="transmembrane region" description="Helical" evidence="2">
    <location>
        <begin position="411"/>
        <end position="430"/>
    </location>
</feature>
<evidence type="ECO:0000256" key="2">
    <source>
        <dbReference type="SAM" id="Phobius"/>
    </source>
</evidence>
<organism evidence="3 4">
    <name type="scientific">Cutaneotrichosporon spelunceum</name>
    <dbReference type="NCBI Taxonomy" id="1672016"/>
    <lineage>
        <taxon>Eukaryota</taxon>
        <taxon>Fungi</taxon>
        <taxon>Dikarya</taxon>
        <taxon>Basidiomycota</taxon>
        <taxon>Agaricomycotina</taxon>
        <taxon>Tremellomycetes</taxon>
        <taxon>Trichosporonales</taxon>
        <taxon>Trichosporonaceae</taxon>
        <taxon>Cutaneotrichosporon</taxon>
    </lineage>
</organism>
<keyword evidence="4" id="KW-1185">Reference proteome</keyword>
<feature type="transmembrane region" description="Helical" evidence="2">
    <location>
        <begin position="482"/>
        <end position="499"/>
    </location>
</feature>
<feature type="transmembrane region" description="Helical" evidence="2">
    <location>
        <begin position="159"/>
        <end position="180"/>
    </location>
</feature>
<name>A0AAD3TVS9_9TREE</name>
<dbReference type="Proteomes" id="UP001222932">
    <property type="component" value="Unassembled WGS sequence"/>
</dbReference>
<reference evidence="3" key="2">
    <citation type="submission" date="2023-06" db="EMBL/GenBank/DDBJ databases">
        <authorList>
            <person name="Kobayashi Y."/>
            <person name="Kayamori A."/>
            <person name="Aoki K."/>
            <person name="Shiwa Y."/>
            <person name="Fujita N."/>
            <person name="Sugita T."/>
            <person name="Iwasaki W."/>
            <person name="Tanaka N."/>
            <person name="Takashima M."/>
        </authorList>
    </citation>
    <scope>NUCLEOTIDE SEQUENCE</scope>
    <source>
        <strain evidence="3">HIS016</strain>
    </source>
</reference>
<dbReference type="AlphaFoldDB" id="A0AAD3TVS9"/>
<feature type="compositionally biased region" description="Basic and acidic residues" evidence="1">
    <location>
        <begin position="297"/>
        <end position="313"/>
    </location>
</feature>
<feature type="region of interest" description="Disordered" evidence="1">
    <location>
        <begin position="1"/>
        <end position="42"/>
    </location>
</feature>
<accession>A0AAD3TVS9</accession>
<dbReference type="InterPro" id="IPR010640">
    <property type="entry name" value="Low_temperature_requirement_A"/>
</dbReference>